<accession>A0A9W8CJS4</accession>
<evidence type="ECO:0000256" key="6">
    <source>
        <dbReference type="ARBA" id="ARBA00022792"/>
    </source>
</evidence>
<keyword evidence="13 20" id="KW-0012">Acyltransferase</keyword>
<keyword evidence="5 20" id="KW-0808">Transferase</keyword>
<evidence type="ECO:0000256" key="11">
    <source>
        <dbReference type="ARBA" id="ARBA00023136"/>
    </source>
</evidence>
<proteinExistence type="inferred from homology"/>
<evidence type="ECO:0000256" key="17">
    <source>
        <dbReference type="ARBA" id="ARBA00073438"/>
    </source>
</evidence>
<comment type="subcellular location">
    <subcellularLocation>
        <location evidence="2">Mitochondrion inner membrane</location>
        <topology evidence="2">Peripheral membrane protein</topology>
        <orientation evidence="2">Matrix side</orientation>
    </subcellularLocation>
    <subcellularLocation>
        <location evidence="1">Peroxisome</location>
    </subcellularLocation>
</comment>
<keyword evidence="9" id="KW-0443">Lipid metabolism</keyword>
<dbReference type="AlphaFoldDB" id="A0A9W8CJS4"/>
<dbReference type="InterPro" id="IPR039551">
    <property type="entry name" value="Cho/carn_acyl_trans"/>
</dbReference>
<comment type="function">
    <text evidence="15">Carnitine acetylase is specific for short chain fatty acids. Carnitine acetylase seems to affect the flux through the pyruvate dehydrogenase complex. It may be involved as well in the transport of acetyl-CoA into mitochondria.</text>
</comment>
<dbReference type="Gene3D" id="3.30.559.10">
    <property type="entry name" value="Chloramphenicol acetyltransferase-like domain"/>
    <property type="match status" value="1"/>
</dbReference>
<dbReference type="SUPFAM" id="SSF52777">
    <property type="entry name" value="CoA-dependent acyltransferases"/>
    <property type="match status" value="2"/>
</dbReference>
<evidence type="ECO:0000256" key="1">
    <source>
        <dbReference type="ARBA" id="ARBA00004275"/>
    </source>
</evidence>
<feature type="active site" description="Proton acceptor" evidence="18">
    <location>
        <position position="320"/>
    </location>
</feature>
<protein>
    <recommendedName>
        <fullName evidence="17">Carnitine O-acetyltransferase, mitochondrial</fullName>
        <ecNumber evidence="16">2.3.1.7</ecNumber>
    </recommendedName>
</protein>
<keyword evidence="4" id="KW-0813">Transport</keyword>
<dbReference type="GO" id="GO:0006631">
    <property type="term" value="P:fatty acid metabolic process"/>
    <property type="evidence" value="ECO:0007669"/>
    <property type="project" value="UniProtKB-KW"/>
</dbReference>
<dbReference type="InterPro" id="IPR023213">
    <property type="entry name" value="CAT-like_dom_sf"/>
</dbReference>
<keyword evidence="12" id="KW-0576">Peroxisome</keyword>
<keyword evidence="8" id="KW-0809">Transit peptide</keyword>
<evidence type="ECO:0000256" key="3">
    <source>
        <dbReference type="ARBA" id="ARBA00005232"/>
    </source>
</evidence>
<evidence type="ECO:0000256" key="10">
    <source>
        <dbReference type="ARBA" id="ARBA00023128"/>
    </source>
</evidence>
<evidence type="ECO:0000256" key="15">
    <source>
        <dbReference type="ARBA" id="ARBA00053195"/>
    </source>
</evidence>
<comment type="catalytic activity">
    <reaction evidence="14">
        <text>(R)-carnitine + acetyl-CoA = O-acetyl-(R)-carnitine + CoA</text>
        <dbReference type="Rhea" id="RHEA:21136"/>
        <dbReference type="ChEBI" id="CHEBI:16347"/>
        <dbReference type="ChEBI" id="CHEBI:57287"/>
        <dbReference type="ChEBI" id="CHEBI:57288"/>
        <dbReference type="ChEBI" id="CHEBI:57589"/>
        <dbReference type="EC" id="2.3.1.7"/>
    </reaction>
</comment>
<comment type="similarity">
    <text evidence="3">Belongs to the carnitine/choline acetyltransferase family.</text>
</comment>
<dbReference type="GO" id="GO:0004092">
    <property type="term" value="F:carnitine O-acetyltransferase activity"/>
    <property type="evidence" value="ECO:0007669"/>
    <property type="project" value="UniProtKB-EC"/>
</dbReference>
<evidence type="ECO:0000256" key="12">
    <source>
        <dbReference type="ARBA" id="ARBA00023140"/>
    </source>
</evidence>
<feature type="domain" description="Choline/carnitine acyltransferase" evidence="19">
    <location>
        <begin position="29"/>
        <end position="588"/>
    </location>
</feature>
<sequence>MSTSASGSYREIEKSMGRLYENQSRLPRLPVPSLESTLAKYSQSLEPLLSKEDLAKSKQIIAAFGKSSQAKELQRRLEARAADPECANWLEEWWNDLSYMGYRDPVIPYVSYHYSFNDDPECQRPNQRAARLILGALSFRKMIFDGSLEPEKTKSDVLCSHSYNFMFNACRVPGKPSDHCRTVSYDHETIVVIRNHQLFSSDFASGGTQLTMDEIERMLDRIVEIADSRAAVPVGILTADNRDSWTDNRKLLIESSPANAQVLDEIESSAFIVSLEKDAPVTREEFSHAIWHGDGCNRWFDKPCQFVVTDSVRAGFNGEHSMMDGTPTLRLAEYVIGFKPLPEQLSANGVTRAGSVDDWFHELKFVTPPAVISAVNKAEAVFKAAVSKQHLRVLNFAAFGKEEIKRLGCSPDAFIQMVIQLAYTRLHKVARPTYESSMTRKYLHGRTETCRSVTNESVAWCRAMADASRSAEERVRLFKQALAKHTQLTREAVDGQGVDRHLLGLRMLIRPNEQKPEIFSDPAYTYSSHWYLSTSQISSENFTSYGWSEVSPKGYGIAYNIRKESLLIHITCMRNEYGLNSDHLATHFEAAAVDVRNMILSAAGQQQKH</sequence>
<evidence type="ECO:0000256" key="16">
    <source>
        <dbReference type="ARBA" id="ARBA00066910"/>
    </source>
</evidence>
<dbReference type="PANTHER" id="PTHR22589">
    <property type="entry name" value="CARNITINE O-ACYLTRANSFERASE"/>
    <property type="match status" value="1"/>
</dbReference>
<evidence type="ECO:0000256" key="8">
    <source>
        <dbReference type="ARBA" id="ARBA00022946"/>
    </source>
</evidence>
<keyword evidence="10" id="KW-0496">Mitochondrion</keyword>
<evidence type="ECO:0000256" key="14">
    <source>
        <dbReference type="ARBA" id="ARBA00052702"/>
    </source>
</evidence>
<dbReference type="GO" id="GO:0009437">
    <property type="term" value="P:carnitine metabolic process"/>
    <property type="evidence" value="ECO:0007669"/>
    <property type="project" value="TreeGrafter"/>
</dbReference>
<dbReference type="EC" id="2.3.1.7" evidence="16"/>
<dbReference type="InterPro" id="IPR042231">
    <property type="entry name" value="Cho/carn_acyl_trans_2"/>
</dbReference>
<evidence type="ECO:0000256" key="7">
    <source>
        <dbReference type="ARBA" id="ARBA00022832"/>
    </source>
</evidence>
<evidence type="ECO:0000256" key="5">
    <source>
        <dbReference type="ARBA" id="ARBA00022679"/>
    </source>
</evidence>
<evidence type="ECO:0000313" key="21">
    <source>
        <dbReference type="Proteomes" id="UP001145021"/>
    </source>
</evidence>
<evidence type="ECO:0000256" key="2">
    <source>
        <dbReference type="ARBA" id="ARBA00004443"/>
    </source>
</evidence>
<reference evidence="20" key="1">
    <citation type="submission" date="2022-07" db="EMBL/GenBank/DDBJ databases">
        <title>Phylogenomic reconstructions and comparative analyses of Kickxellomycotina fungi.</title>
        <authorList>
            <person name="Reynolds N.K."/>
            <person name="Stajich J.E."/>
            <person name="Barry K."/>
            <person name="Grigoriev I.V."/>
            <person name="Crous P."/>
            <person name="Smith M.E."/>
        </authorList>
    </citation>
    <scope>NUCLEOTIDE SEQUENCE</scope>
    <source>
        <strain evidence="20">NBRC 105413</strain>
    </source>
</reference>
<keyword evidence="6" id="KW-0999">Mitochondrion inner membrane</keyword>
<evidence type="ECO:0000259" key="19">
    <source>
        <dbReference type="Pfam" id="PF00755"/>
    </source>
</evidence>
<dbReference type="GO" id="GO:0005743">
    <property type="term" value="C:mitochondrial inner membrane"/>
    <property type="evidence" value="ECO:0007669"/>
    <property type="project" value="UniProtKB-SubCell"/>
</dbReference>
<comment type="caution">
    <text evidence="20">The sequence shown here is derived from an EMBL/GenBank/DDBJ whole genome shotgun (WGS) entry which is preliminary data.</text>
</comment>
<gene>
    <name evidence="20" type="primary">CAT2_2</name>
    <name evidence="20" type="ORF">LPJ64_003212</name>
</gene>
<dbReference type="Pfam" id="PF00755">
    <property type="entry name" value="Carn_acyltransf"/>
    <property type="match status" value="1"/>
</dbReference>
<evidence type="ECO:0000313" key="20">
    <source>
        <dbReference type="EMBL" id="KAJ1645176.1"/>
    </source>
</evidence>
<evidence type="ECO:0000256" key="18">
    <source>
        <dbReference type="PIRSR" id="PIRSR600542-1"/>
    </source>
</evidence>
<evidence type="ECO:0000256" key="4">
    <source>
        <dbReference type="ARBA" id="ARBA00022448"/>
    </source>
</evidence>
<dbReference type="Proteomes" id="UP001145021">
    <property type="component" value="Unassembled WGS sequence"/>
</dbReference>
<keyword evidence="21" id="KW-1185">Reference proteome</keyword>
<evidence type="ECO:0000256" key="9">
    <source>
        <dbReference type="ARBA" id="ARBA00023098"/>
    </source>
</evidence>
<dbReference type="FunFam" id="3.30.559.70:FF:000007">
    <property type="entry name" value="Carnitine O-acetyltransferase, mitochondrial"/>
    <property type="match status" value="1"/>
</dbReference>
<organism evidence="20 21">
    <name type="scientific">Coemansia asiatica</name>
    <dbReference type="NCBI Taxonomy" id="1052880"/>
    <lineage>
        <taxon>Eukaryota</taxon>
        <taxon>Fungi</taxon>
        <taxon>Fungi incertae sedis</taxon>
        <taxon>Zoopagomycota</taxon>
        <taxon>Kickxellomycotina</taxon>
        <taxon>Kickxellomycetes</taxon>
        <taxon>Kickxellales</taxon>
        <taxon>Kickxellaceae</taxon>
        <taxon>Coemansia</taxon>
    </lineage>
</organism>
<dbReference type="GO" id="GO:0005777">
    <property type="term" value="C:peroxisome"/>
    <property type="evidence" value="ECO:0007669"/>
    <property type="project" value="UniProtKB-SubCell"/>
</dbReference>
<dbReference type="PROSITE" id="PS00439">
    <property type="entry name" value="ACYLTRANSF_C_1"/>
    <property type="match status" value="1"/>
</dbReference>
<name>A0A9W8CJS4_9FUNG</name>
<keyword evidence="7" id="KW-0276">Fatty acid metabolism</keyword>
<keyword evidence="11" id="KW-0472">Membrane</keyword>
<dbReference type="InterPro" id="IPR000542">
    <property type="entry name" value="Carn_acyl_trans"/>
</dbReference>
<dbReference type="EMBL" id="JANBOH010000120">
    <property type="protein sequence ID" value="KAJ1645176.1"/>
    <property type="molecule type" value="Genomic_DNA"/>
</dbReference>
<dbReference type="Gene3D" id="3.30.559.70">
    <property type="entry name" value="Choline/Carnitine o-acyltransferase, domain 2"/>
    <property type="match status" value="1"/>
</dbReference>
<dbReference type="PANTHER" id="PTHR22589:SF103">
    <property type="entry name" value="CARNITINE O-ACETYL-TRANSFERASE, ISOFORM A-RELATED"/>
    <property type="match status" value="1"/>
</dbReference>
<evidence type="ECO:0000256" key="13">
    <source>
        <dbReference type="ARBA" id="ARBA00023315"/>
    </source>
</evidence>